<dbReference type="PANTHER" id="PTHR30441">
    <property type="entry name" value="DUF748 DOMAIN-CONTAINING PROTEIN"/>
    <property type="match status" value="1"/>
</dbReference>
<feature type="transmembrane region" description="Helical" evidence="1">
    <location>
        <begin position="7"/>
        <end position="25"/>
    </location>
</feature>
<protein>
    <submittedName>
        <fullName evidence="2">Uncharacterized protein</fullName>
    </submittedName>
</protein>
<evidence type="ECO:0000313" key="2">
    <source>
        <dbReference type="EMBL" id="VVM05873.1"/>
    </source>
</evidence>
<dbReference type="PANTHER" id="PTHR30441:SF8">
    <property type="entry name" value="DUF748 DOMAIN-CONTAINING PROTEIN"/>
    <property type="match status" value="1"/>
</dbReference>
<dbReference type="OrthoDB" id="180865at2"/>
<dbReference type="GO" id="GO:0090313">
    <property type="term" value="P:regulation of protein targeting to membrane"/>
    <property type="evidence" value="ECO:0007669"/>
    <property type="project" value="TreeGrafter"/>
</dbReference>
<dbReference type="AlphaFoldDB" id="A0A5E6MK36"/>
<sequence>MRLFRHIGEFAIGLILAAIAFFFLAEQGLKQWVSGRRAAAYLEWALGEALGSPVRFSSAEWKPPAEITLRDLQVDNPASPMAPALFVAKKARFEYSLPSLLTKGFYLRRARLETPTFASQVDKEGRLLLPLIDEDPAKPGSPLILARARLVPWRVDSLDIENGRAVLLLPDGSPLVEAGQISTCGPLQEKSGLVSGKGTLAAGWMRILNRFSCTQLLAQYKIDASRLVLSNMQALANGGRIDAGLSQLPSDAPGGNFALRLKVTDLDLHDFLSLLQNNTQAARGRLTLDLESRGRPLTPKSFSGQGSFSVKDGRIENVSLFSALAGMFRESSLARPEFSECTGQFRIQEGAVTFSNLLFQSENFSLSGEGSVAFDSSLRLVLRIHLKEPLFHRLPELLARQLRLLQDRSQAIVLTMRGTIQNPEANLSGNLALRAKKPETISALLWP</sequence>
<proteinExistence type="predicted"/>
<keyword evidence="1" id="KW-0472">Membrane</keyword>
<organism evidence="2 3">
    <name type="scientific">Methylacidimicrobium cyclopophantes</name>
    <dbReference type="NCBI Taxonomy" id="1041766"/>
    <lineage>
        <taxon>Bacteria</taxon>
        <taxon>Pseudomonadati</taxon>
        <taxon>Verrucomicrobiota</taxon>
        <taxon>Methylacidimicrobium</taxon>
    </lineage>
</organism>
<comment type="caution">
    <text evidence="2">The sequence shown here is derived from an EMBL/GenBank/DDBJ whole genome shotgun (WGS) entry which is preliminary data.</text>
</comment>
<evidence type="ECO:0000313" key="3">
    <source>
        <dbReference type="Proteomes" id="UP000381693"/>
    </source>
</evidence>
<dbReference type="InterPro" id="IPR052894">
    <property type="entry name" value="AsmA-related"/>
</dbReference>
<accession>A0A5E6MK36</accession>
<keyword evidence="3" id="KW-1185">Reference proteome</keyword>
<evidence type="ECO:0000256" key="1">
    <source>
        <dbReference type="SAM" id="Phobius"/>
    </source>
</evidence>
<dbReference type="RefSeq" id="WP_142524911.1">
    <property type="nucleotide sequence ID" value="NZ_CABFUZ020000099.1"/>
</dbReference>
<dbReference type="GO" id="GO:0005886">
    <property type="term" value="C:plasma membrane"/>
    <property type="evidence" value="ECO:0007669"/>
    <property type="project" value="TreeGrafter"/>
</dbReference>
<dbReference type="EMBL" id="CABFUZ020000099">
    <property type="protein sequence ID" value="VVM05873.1"/>
    <property type="molecule type" value="Genomic_DNA"/>
</dbReference>
<gene>
    <name evidence="2" type="ORF">MAMC_00842</name>
</gene>
<name>A0A5E6MK36_9BACT</name>
<keyword evidence="1" id="KW-0812">Transmembrane</keyword>
<keyword evidence="1" id="KW-1133">Transmembrane helix</keyword>
<reference evidence="2" key="1">
    <citation type="submission" date="2019-09" db="EMBL/GenBank/DDBJ databases">
        <authorList>
            <person name="Cremers G."/>
        </authorList>
    </citation>
    <scope>NUCLEOTIDE SEQUENCE [LARGE SCALE GENOMIC DNA]</scope>
    <source>
        <strain evidence="2">3B</strain>
    </source>
</reference>
<dbReference type="Proteomes" id="UP000381693">
    <property type="component" value="Unassembled WGS sequence"/>
</dbReference>